<gene>
    <name evidence="2" type="ORF">METZ01_LOCUS428545</name>
</gene>
<feature type="transmembrane region" description="Helical" evidence="1">
    <location>
        <begin position="31"/>
        <end position="52"/>
    </location>
</feature>
<dbReference type="AlphaFoldDB" id="A0A382XYX7"/>
<keyword evidence="1" id="KW-0812">Transmembrane</keyword>
<sequence>MRLQGLRFVQISTHSGARERGAESEKTNLKLLRLSAALILVNAALLVPWWVLTSGFSPPWLALEAVFVIGTFMILPRKPWLKYLAGAAGLLVLFFMIVGLGETTMRLSLGRPLNLYVDYQLLSSVWNLLAG</sequence>
<feature type="transmembrane region" description="Helical" evidence="1">
    <location>
        <begin position="58"/>
        <end position="76"/>
    </location>
</feature>
<dbReference type="EMBL" id="UINC01171230">
    <property type="protein sequence ID" value="SVD75691.1"/>
    <property type="molecule type" value="Genomic_DNA"/>
</dbReference>
<protein>
    <submittedName>
        <fullName evidence="2">Uncharacterized protein</fullName>
    </submittedName>
</protein>
<keyword evidence="1" id="KW-0472">Membrane</keyword>
<keyword evidence="1" id="KW-1133">Transmembrane helix</keyword>
<reference evidence="2" key="1">
    <citation type="submission" date="2018-05" db="EMBL/GenBank/DDBJ databases">
        <authorList>
            <person name="Lanie J.A."/>
            <person name="Ng W.-L."/>
            <person name="Kazmierczak K.M."/>
            <person name="Andrzejewski T.M."/>
            <person name="Davidsen T.M."/>
            <person name="Wayne K.J."/>
            <person name="Tettelin H."/>
            <person name="Glass J.I."/>
            <person name="Rusch D."/>
            <person name="Podicherti R."/>
            <person name="Tsui H.-C.T."/>
            <person name="Winkler M.E."/>
        </authorList>
    </citation>
    <scope>NUCLEOTIDE SEQUENCE</scope>
</reference>
<accession>A0A382XYX7</accession>
<proteinExistence type="predicted"/>
<evidence type="ECO:0000256" key="1">
    <source>
        <dbReference type="SAM" id="Phobius"/>
    </source>
</evidence>
<feature type="non-terminal residue" evidence="2">
    <location>
        <position position="131"/>
    </location>
</feature>
<evidence type="ECO:0000313" key="2">
    <source>
        <dbReference type="EMBL" id="SVD75691.1"/>
    </source>
</evidence>
<name>A0A382XYX7_9ZZZZ</name>
<feature type="transmembrane region" description="Helical" evidence="1">
    <location>
        <begin position="83"/>
        <end position="101"/>
    </location>
</feature>
<organism evidence="2">
    <name type="scientific">marine metagenome</name>
    <dbReference type="NCBI Taxonomy" id="408172"/>
    <lineage>
        <taxon>unclassified sequences</taxon>
        <taxon>metagenomes</taxon>
        <taxon>ecological metagenomes</taxon>
    </lineage>
</organism>